<keyword evidence="7" id="KW-1185">Reference proteome</keyword>
<dbReference type="Proteomes" id="UP000036851">
    <property type="component" value="Unassembled WGS sequence"/>
</dbReference>
<organism evidence="4 7">
    <name type="scientific">Winslowiella iniecta</name>
    <dbReference type="NCBI Taxonomy" id="1560201"/>
    <lineage>
        <taxon>Bacteria</taxon>
        <taxon>Pseudomonadati</taxon>
        <taxon>Pseudomonadota</taxon>
        <taxon>Gammaproteobacteria</taxon>
        <taxon>Enterobacterales</taxon>
        <taxon>Erwiniaceae</taxon>
        <taxon>Winslowiella</taxon>
    </lineage>
</organism>
<dbReference type="OrthoDB" id="6540461at2"/>
<proteinExistence type="predicted"/>
<protein>
    <submittedName>
        <fullName evidence="4">Membrane protein</fullName>
    </submittedName>
</protein>
<dbReference type="RefSeq" id="WP_052899916.1">
    <property type="nucleotide sequence ID" value="NZ_JRXE01000017.1"/>
</dbReference>
<dbReference type="Pfam" id="PF07338">
    <property type="entry name" value="YdgH_BhsA-like"/>
    <property type="match status" value="1"/>
</dbReference>
<dbReference type="InterPro" id="IPR010854">
    <property type="entry name" value="YdgH/BhsA/McbA-like_dom"/>
</dbReference>
<reference evidence="6 7" key="1">
    <citation type="journal article" date="2015" name="Int. J. Syst. Evol. Microbiol.">
        <title>Erwinia iniecta sp. nov., isolated from Russian wheat aphids (Diuraphis noxia).</title>
        <authorList>
            <person name="Campillo T."/>
            <person name="Luna E."/>
            <person name="Portier P."/>
            <person name="Fischer-Le Saux M."/>
            <person name="Lapitan N."/>
            <person name="Tisserat N.A."/>
            <person name="Leach J.E."/>
        </authorList>
    </citation>
    <scope>NUCLEOTIDE SEQUENCE [LARGE SCALE GENOMIC DNA]</scope>
    <source>
        <strain evidence="4 7">B120</strain>
        <strain evidence="5 6">B149</strain>
    </source>
</reference>
<dbReference type="Proteomes" id="UP000037088">
    <property type="component" value="Unassembled WGS sequence"/>
</dbReference>
<evidence type="ECO:0000256" key="1">
    <source>
        <dbReference type="ARBA" id="ARBA00022729"/>
    </source>
</evidence>
<gene>
    <name evidence="4" type="ORF">NG42_13160</name>
    <name evidence="5" type="ORF">NG43_03420</name>
</gene>
<evidence type="ECO:0000313" key="6">
    <source>
        <dbReference type="Proteomes" id="UP000036851"/>
    </source>
</evidence>
<evidence type="ECO:0000313" key="4">
    <source>
        <dbReference type="EMBL" id="KOC89273.1"/>
    </source>
</evidence>
<dbReference type="STRING" id="1560201.NG42_13160"/>
<name>A0A0L7T1R0_9GAMM</name>
<feature type="domain" description="YdgH/BhsA/McbA-like" evidence="3">
    <location>
        <begin position="34"/>
        <end position="85"/>
    </location>
</feature>
<dbReference type="PANTHER" id="PTHR34156:SF10">
    <property type="entry name" value="MULTIPLE STRESS RESISTANCE PROTEIN BHSA"/>
    <property type="match status" value="1"/>
</dbReference>
<evidence type="ECO:0000259" key="3">
    <source>
        <dbReference type="Pfam" id="PF07338"/>
    </source>
</evidence>
<dbReference type="PATRIC" id="fig|1560201.3.peg.2802"/>
<dbReference type="EMBL" id="JRXE01000017">
    <property type="protein sequence ID" value="KOC89273.1"/>
    <property type="molecule type" value="Genomic_DNA"/>
</dbReference>
<accession>A0A0L7T1R0</accession>
<keyword evidence="1 2" id="KW-0732">Signal</keyword>
<evidence type="ECO:0000313" key="5">
    <source>
        <dbReference type="EMBL" id="KOC94841.1"/>
    </source>
</evidence>
<dbReference type="Gene3D" id="3.30.1660.10">
    <property type="entry name" value="Flavin-binding protein dodecin"/>
    <property type="match status" value="1"/>
</dbReference>
<dbReference type="PANTHER" id="PTHR34156">
    <property type="entry name" value="OUTER MEMBRANE PROTEIN-RELATED-RELATED"/>
    <property type="match status" value="1"/>
</dbReference>
<comment type="caution">
    <text evidence="4">The sequence shown here is derived from an EMBL/GenBank/DDBJ whole genome shotgun (WGS) entry which is preliminary data.</text>
</comment>
<evidence type="ECO:0000313" key="7">
    <source>
        <dbReference type="Proteomes" id="UP000037088"/>
    </source>
</evidence>
<dbReference type="EMBL" id="JRXF01000003">
    <property type="protein sequence ID" value="KOC94841.1"/>
    <property type="molecule type" value="Genomic_DNA"/>
</dbReference>
<dbReference type="AlphaFoldDB" id="A0A0L7T1R0"/>
<feature type="signal peptide" evidence="2">
    <location>
        <begin position="1"/>
        <end position="22"/>
    </location>
</feature>
<dbReference type="SUPFAM" id="SSF159871">
    <property type="entry name" value="YdgH-like"/>
    <property type="match status" value="1"/>
</dbReference>
<dbReference type="InterPro" id="IPR051096">
    <property type="entry name" value="BhsA/McbA_stress_biofilm_assoc"/>
</dbReference>
<dbReference type="InterPro" id="IPR025543">
    <property type="entry name" value="Dodecin-like"/>
</dbReference>
<dbReference type="InterPro" id="IPR036275">
    <property type="entry name" value="YdgH-like_sf"/>
</dbReference>
<sequence length="85" mass="8817">MKNVKITLAALMLSTVSFAGFAAQQVDVTPADQQQMGVISASGSSNLTSLENQLAEKAEAAGAKSFRITSTSGQNKLHGTAVIYN</sequence>
<dbReference type="NCBIfam" id="NF047859">
    <property type="entry name" value="StressCuResBhsA"/>
    <property type="match status" value="1"/>
</dbReference>
<evidence type="ECO:0000256" key="2">
    <source>
        <dbReference type="SAM" id="SignalP"/>
    </source>
</evidence>
<feature type="chain" id="PRO_5010426993" evidence="2">
    <location>
        <begin position="23"/>
        <end position="85"/>
    </location>
</feature>